<dbReference type="SUPFAM" id="SSF52540">
    <property type="entry name" value="P-loop containing nucleoside triphosphate hydrolases"/>
    <property type="match status" value="1"/>
</dbReference>
<sequence length="284" mass="32287">YKPDFSFKMFLRSNRSVKFPKNTLTVFRFTTKIDKSFSMKKSFKRAENRNFIKRIKKYQKETQILLNDLRAKTKSPLKNHIFNMIARIATSLAIIFFLGKFIRNLQERNLTDSEKNSNYEEIPPKIDDAISDEQYCKDGKKVDFSSVCGNQEAKEQLMDIVEFLKNPEKFQKVKAKVPKGVLLSGPPGCGKTLMARAMSGEANVTFLSTTGSAFDELFKGSGAARVRNLFKNARKKAPCIIFIDELDSVGESRKSFGNVSRMTLNQLLSEIDGFNENDNIIVIG</sequence>
<gene>
    <name evidence="2" type="primary">FTSH1</name>
    <name evidence="2" type="ORF">MHBO_003456</name>
</gene>
<dbReference type="Proteomes" id="UP001439008">
    <property type="component" value="Unassembled WGS sequence"/>
</dbReference>
<keyword evidence="2" id="KW-0378">Hydrolase</keyword>
<name>A0ABV2AQH6_9EUKA</name>
<dbReference type="Pfam" id="PF00004">
    <property type="entry name" value="AAA"/>
    <property type="match status" value="1"/>
</dbReference>
<dbReference type="SMART" id="SM00382">
    <property type="entry name" value="AAA"/>
    <property type="match status" value="1"/>
</dbReference>
<evidence type="ECO:0000259" key="1">
    <source>
        <dbReference type="SMART" id="SM00382"/>
    </source>
</evidence>
<dbReference type="EMBL" id="JBDODL010001953">
    <property type="protein sequence ID" value="MES1921928.1"/>
    <property type="molecule type" value="Genomic_DNA"/>
</dbReference>
<reference evidence="2 3" key="1">
    <citation type="journal article" date="2024" name="BMC Biol.">
        <title>Comparative genomics of Ascetosporea gives new insight into the evolutionary basis for animal parasitism in Rhizaria.</title>
        <authorList>
            <person name="Hiltunen Thoren M."/>
            <person name="Onut-Brannstrom I."/>
            <person name="Alfjorden A."/>
            <person name="Peckova H."/>
            <person name="Swords F."/>
            <person name="Hooper C."/>
            <person name="Holzer A.S."/>
            <person name="Bass D."/>
            <person name="Burki F."/>
        </authorList>
    </citation>
    <scope>NUCLEOTIDE SEQUENCE [LARGE SCALE GENOMIC DNA]</scope>
    <source>
        <strain evidence="2">20-A016</strain>
    </source>
</reference>
<dbReference type="InterPro" id="IPR003959">
    <property type="entry name" value="ATPase_AAA_core"/>
</dbReference>
<accession>A0ABV2AQH6</accession>
<dbReference type="PANTHER" id="PTHR23076:SF97">
    <property type="entry name" value="ATP-DEPENDENT ZINC METALLOPROTEASE YME1L1"/>
    <property type="match status" value="1"/>
</dbReference>
<dbReference type="InterPro" id="IPR003593">
    <property type="entry name" value="AAA+_ATPase"/>
</dbReference>
<protein>
    <submittedName>
        <fullName evidence="2">ATP-dependent zinc metalloprotease FTSH 1, chloroplastic</fullName>
    </submittedName>
</protein>
<dbReference type="InterPro" id="IPR027417">
    <property type="entry name" value="P-loop_NTPase"/>
</dbReference>
<organism evidence="2 3">
    <name type="scientific">Bonamia ostreae</name>
    <dbReference type="NCBI Taxonomy" id="126728"/>
    <lineage>
        <taxon>Eukaryota</taxon>
        <taxon>Sar</taxon>
        <taxon>Rhizaria</taxon>
        <taxon>Endomyxa</taxon>
        <taxon>Ascetosporea</taxon>
        <taxon>Haplosporida</taxon>
        <taxon>Bonamia</taxon>
    </lineage>
</organism>
<dbReference type="GO" id="GO:0008237">
    <property type="term" value="F:metallopeptidase activity"/>
    <property type="evidence" value="ECO:0007669"/>
    <property type="project" value="UniProtKB-KW"/>
</dbReference>
<evidence type="ECO:0000313" key="2">
    <source>
        <dbReference type="EMBL" id="MES1921928.1"/>
    </source>
</evidence>
<comment type="caution">
    <text evidence="2">The sequence shown here is derived from an EMBL/GenBank/DDBJ whole genome shotgun (WGS) entry which is preliminary data.</text>
</comment>
<keyword evidence="3" id="KW-1185">Reference proteome</keyword>
<feature type="domain" description="AAA+ ATPase" evidence="1">
    <location>
        <begin position="177"/>
        <end position="284"/>
    </location>
</feature>
<feature type="non-terminal residue" evidence="2">
    <location>
        <position position="284"/>
    </location>
</feature>
<dbReference type="PANTHER" id="PTHR23076">
    <property type="entry name" value="METALLOPROTEASE M41 FTSH"/>
    <property type="match status" value="1"/>
</dbReference>
<keyword evidence="2" id="KW-0645">Protease</keyword>
<proteinExistence type="predicted"/>
<dbReference type="Gene3D" id="3.40.50.300">
    <property type="entry name" value="P-loop containing nucleotide triphosphate hydrolases"/>
    <property type="match status" value="1"/>
</dbReference>
<evidence type="ECO:0000313" key="3">
    <source>
        <dbReference type="Proteomes" id="UP001439008"/>
    </source>
</evidence>
<keyword evidence="2" id="KW-0482">Metalloprotease</keyword>
<feature type="non-terminal residue" evidence="2">
    <location>
        <position position="1"/>
    </location>
</feature>